<dbReference type="SUPFAM" id="SSF46785">
    <property type="entry name" value="Winged helix' DNA-binding domain"/>
    <property type="match status" value="1"/>
</dbReference>
<dbReference type="GO" id="GO:0003700">
    <property type="term" value="F:DNA-binding transcription factor activity"/>
    <property type="evidence" value="ECO:0007669"/>
    <property type="project" value="InterPro"/>
</dbReference>
<accession>A0A401YKK2</accession>
<evidence type="ECO:0000259" key="1">
    <source>
        <dbReference type="PROSITE" id="PS50995"/>
    </source>
</evidence>
<keyword evidence="3" id="KW-1185">Reference proteome</keyword>
<dbReference type="GO" id="GO:0006950">
    <property type="term" value="P:response to stress"/>
    <property type="evidence" value="ECO:0007669"/>
    <property type="project" value="TreeGrafter"/>
</dbReference>
<dbReference type="InterPro" id="IPR036388">
    <property type="entry name" value="WH-like_DNA-bd_sf"/>
</dbReference>
<dbReference type="PANTHER" id="PTHR33164">
    <property type="entry name" value="TRANSCRIPTIONAL REGULATOR, MARR FAMILY"/>
    <property type="match status" value="1"/>
</dbReference>
<dbReference type="SMART" id="SM00347">
    <property type="entry name" value="HTH_MARR"/>
    <property type="match status" value="1"/>
</dbReference>
<feature type="domain" description="HTH marR-type" evidence="1">
    <location>
        <begin position="13"/>
        <end position="149"/>
    </location>
</feature>
<sequence length="166" mass="18714">MTDAEPRWLSDEDQHVWRQIIAVINMLPARLERELQRTHGLSLHDYQILVQISEHPRQEVRLSDLAEATQQSKSRLSHQMTRMENAGLVARRNCPTDRRGAYAVLTEEGWDALRAAAPTHVESVREHLMDVMTPAQKQVVGEAFGAVAAKLRPAARATVCPSTEEC</sequence>
<gene>
    <name evidence="2" type="ORF">EHYA_02787</name>
</gene>
<dbReference type="Proteomes" id="UP000286931">
    <property type="component" value="Unassembled WGS sequence"/>
</dbReference>
<reference evidence="2 3" key="1">
    <citation type="submission" date="2018-12" db="EMBL/GenBank/DDBJ databases">
        <title>Draft genome sequence of Embleya hyalina NBRC 13850T.</title>
        <authorList>
            <person name="Komaki H."/>
            <person name="Hosoyama A."/>
            <person name="Kimura A."/>
            <person name="Ichikawa N."/>
            <person name="Tamura T."/>
        </authorList>
    </citation>
    <scope>NUCLEOTIDE SEQUENCE [LARGE SCALE GENOMIC DNA]</scope>
    <source>
        <strain evidence="2 3">NBRC 13850</strain>
    </source>
</reference>
<dbReference type="PANTHER" id="PTHR33164:SF99">
    <property type="entry name" value="MARR FAMILY REGULATORY PROTEIN"/>
    <property type="match status" value="1"/>
</dbReference>
<dbReference type="InterPro" id="IPR039422">
    <property type="entry name" value="MarR/SlyA-like"/>
</dbReference>
<dbReference type="Pfam" id="PF12802">
    <property type="entry name" value="MarR_2"/>
    <property type="match status" value="1"/>
</dbReference>
<dbReference type="EMBL" id="BIFH01000017">
    <property type="protein sequence ID" value="GCD95118.1"/>
    <property type="molecule type" value="Genomic_DNA"/>
</dbReference>
<evidence type="ECO:0000313" key="3">
    <source>
        <dbReference type="Proteomes" id="UP000286931"/>
    </source>
</evidence>
<dbReference type="AlphaFoldDB" id="A0A401YKK2"/>
<dbReference type="InterPro" id="IPR036390">
    <property type="entry name" value="WH_DNA-bd_sf"/>
</dbReference>
<dbReference type="RefSeq" id="WP_126637278.1">
    <property type="nucleotide sequence ID" value="NZ_BIFH01000017.1"/>
</dbReference>
<dbReference type="PROSITE" id="PS50995">
    <property type="entry name" value="HTH_MARR_2"/>
    <property type="match status" value="1"/>
</dbReference>
<comment type="caution">
    <text evidence="2">The sequence shown here is derived from an EMBL/GenBank/DDBJ whole genome shotgun (WGS) entry which is preliminary data.</text>
</comment>
<dbReference type="InterPro" id="IPR000835">
    <property type="entry name" value="HTH_MarR-typ"/>
</dbReference>
<name>A0A401YKK2_9ACTN</name>
<dbReference type="InterPro" id="IPR011991">
    <property type="entry name" value="ArsR-like_HTH"/>
</dbReference>
<evidence type="ECO:0000313" key="2">
    <source>
        <dbReference type="EMBL" id="GCD95118.1"/>
    </source>
</evidence>
<organism evidence="2 3">
    <name type="scientific">Embleya hyalina</name>
    <dbReference type="NCBI Taxonomy" id="516124"/>
    <lineage>
        <taxon>Bacteria</taxon>
        <taxon>Bacillati</taxon>
        <taxon>Actinomycetota</taxon>
        <taxon>Actinomycetes</taxon>
        <taxon>Kitasatosporales</taxon>
        <taxon>Streptomycetaceae</taxon>
        <taxon>Embleya</taxon>
    </lineage>
</organism>
<dbReference type="CDD" id="cd00090">
    <property type="entry name" value="HTH_ARSR"/>
    <property type="match status" value="1"/>
</dbReference>
<proteinExistence type="predicted"/>
<dbReference type="OrthoDB" id="8635520at2"/>
<protein>
    <submittedName>
        <fullName evidence="2">Transcriptional regulator</fullName>
    </submittedName>
</protein>
<dbReference type="Gene3D" id="1.10.10.10">
    <property type="entry name" value="Winged helix-like DNA-binding domain superfamily/Winged helix DNA-binding domain"/>
    <property type="match status" value="1"/>
</dbReference>